<protein>
    <submittedName>
        <fullName evidence="2">Uncharacterized protein</fullName>
    </submittedName>
</protein>
<evidence type="ECO:0000313" key="2">
    <source>
        <dbReference type="EMBL" id="CAG17959.1"/>
    </source>
</evidence>
<dbReference type="EMBL" id="CR377818">
    <property type="protein sequence ID" value="CAG17959.1"/>
    <property type="molecule type" value="Genomic_DNA"/>
</dbReference>
<dbReference type="AlphaFoldDB" id="Q6LWB8"/>
<feature type="transmembrane region" description="Helical" evidence="1">
    <location>
        <begin position="17"/>
        <end position="36"/>
    </location>
</feature>
<geneLocation type="plasmid" evidence="2 3">
    <name>pPBPR1</name>
</geneLocation>
<feature type="transmembrane region" description="Helical" evidence="1">
    <location>
        <begin position="355"/>
        <end position="375"/>
    </location>
</feature>
<keyword evidence="2" id="KW-0614">Plasmid</keyword>
<keyword evidence="1" id="KW-1133">Transmembrane helix</keyword>
<keyword evidence="3" id="KW-1185">Reference proteome</keyword>
<evidence type="ECO:0000256" key="1">
    <source>
        <dbReference type="SAM" id="Phobius"/>
    </source>
</evidence>
<name>Q6LWB8_PHOPR</name>
<organism evidence="2 3">
    <name type="scientific">Photobacterium profundum (strain SS9)</name>
    <dbReference type="NCBI Taxonomy" id="298386"/>
    <lineage>
        <taxon>Bacteria</taxon>
        <taxon>Pseudomonadati</taxon>
        <taxon>Pseudomonadota</taxon>
        <taxon>Gammaproteobacteria</taxon>
        <taxon>Vibrionales</taxon>
        <taxon>Vibrionaceae</taxon>
        <taxon>Photobacterium</taxon>
    </lineage>
</organism>
<keyword evidence="1" id="KW-0472">Membrane</keyword>
<gene>
    <name evidence="2" type="ordered locus">PBPRC0021</name>
</gene>
<evidence type="ECO:0000313" key="3">
    <source>
        <dbReference type="Proteomes" id="UP000000593"/>
    </source>
</evidence>
<dbReference type="KEGG" id="ppr:PBPRC0021"/>
<reference evidence="3" key="1">
    <citation type="journal article" date="2005" name="Science">
        <title>Life at depth: Photobacterium profundum genome sequence and expression analysis.</title>
        <authorList>
            <person name="Vezzi A."/>
            <person name="Campanaro S."/>
            <person name="D'Angelo M."/>
            <person name="Simonato F."/>
            <person name="Vitulo N."/>
            <person name="Lauro F.M."/>
            <person name="Cestaro A."/>
            <person name="Malacrida G."/>
            <person name="Simionati B."/>
            <person name="Cannata N."/>
            <person name="Romualdi C."/>
            <person name="Bartlett D.H."/>
            <person name="Valle G."/>
        </authorList>
    </citation>
    <scope>NUCLEOTIDE SEQUENCE [LARGE SCALE GENOMIC DNA]</scope>
    <source>
        <strain evidence="3">ATCC BAA-1253 / SS9</strain>
    </source>
</reference>
<proteinExistence type="predicted"/>
<keyword evidence="1" id="KW-0812">Transmembrane</keyword>
<dbReference type="Proteomes" id="UP000000593">
    <property type="component" value="Plasmid pPBPR1"/>
</dbReference>
<sequence>MGGEVWYVMTKIGMNKGLATAIAMALVTCVAVWFVLGGGAEKIARDEILKAEVNYASTLAYRLVRFDVENGIADRKAADRARANIGTYFRQVDGRCGRYRQARDFLLCANRVLGEYFEYEGTADATNTYAMGHSDCDLNAFLVMDAAAMHGVETSVMYTPGHALVTWAGEEGKTYYLETTVSDNRGKLADIKDTFYVRTNDDTYYTPYDDEAAFVLYQAVVYRQMADKGYIVGLFDALPDNTLVADSYYEYLMTHGRIGPDEIADITERLKTATTSETLSLILADWYLKLGDTDRALSVLGGLPPQFCTYDCIWLGIEAWADHLGYHEQGAQISDFYREYLKDWKIFESRQRIRYLLVTGVIGVLVVVIFVSVFLRRRFARKSCQR</sequence>
<accession>Q6LWB8</accession>
<dbReference type="HOGENOM" id="CLU_715427_0_0_6"/>